<sequence>MAVLLITYDLNKPGQNYEKLYETIKSFGPWAHYLESTWFVETNFTKTQVREKLKTVLDKNDHFFICTVKDYDGWADKKLWEWLKKRV</sequence>
<dbReference type="AlphaFoldDB" id="A0A150KVN4"/>
<dbReference type="RefSeq" id="WP_066232483.1">
    <property type="nucleotide sequence ID" value="NZ_CP066701.1"/>
</dbReference>
<dbReference type="EMBL" id="CP066701">
    <property type="protein sequence ID" value="QQX26003.1"/>
    <property type="molecule type" value="Genomic_DNA"/>
</dbReference>
<evidence type="ECO:0000313" key="3">
    <source>
        <dbReference type="Proteomes" id="UP000075666"/>
    </source>
</evidence>
<keyword evidence="3" id="KW-1185">Reference proteome</keyword>
<dbReference type="PATRIC" id="fig|46224.3.peg.3541"/>
<dbReference type="OrthoDB" id="2656750at2"/>
<proteinExistence type="predicted"/>
<gene>
    <name evidence="1" type="ORF">B4102_3400</name>
    <name evidence="2" type="ORF">JGZ69_03395</name>
</gene>
<reference evidence="2 4" key="2">
    <citation type="submission" date="2020-12" db="EMBL/GenBank/DDBJ databases">
        <title>Taxonomic evaluation of the Bacillus sporothermodurans group of bacteria based on whole genome sequences.</title>
        <authorList>
            <person name="Fiedler G."/>
            <person name="Herbstmann A.-D."/>
            <person name="Doll E."/>
            <person name="Wenning M."/>
            <person name="Brinks E."/>
            <person name="Kabisch J."/>
            <person name="Breitenwieser F."/>
            <person name="Lappann M."/>
            <person name="Boehnlein C."/>
            <person name="Franz C."/>
        </authorList>
    </citation>
    <scope>NUCLEOTIDE SEQUENCE [LARGE SCALE GENOMIC DNA]</scope>
    <source>
        <strain evidence="2 4">DSM 10599</strain>
    </source>
</reference>
<dbReference type="Proteomes" id="UP000595512">
    <property type="component" value="Chromosome"/>
</dbReference>
<evidence type="ECO:0000313" key="2">
    <source>
        <dbReference type="EMBL" id="QQX26003.1"/>
    </source>
</evidence>
<dbReference type="Proteomes" id="UP000075666">
    <property type="component" value="Unassembled WGS sequence"/>
</dbReference>
<evidence type="ECO:0000313" key="4">
    <source>
        <dbReference type="Proteomes" id="UP000595512"/>
    </source>
</evidence>
<dbReference type="KEGG" id="hspo:JGZ69_03395"/>
<dbReference type="STRING" id="46224.B4102_3400"/>
<dbReference type="EMBL" id="LQYN01000069">
    <property type="protein sequence ID" value="KYD03482.1"/>
    <property type="molecule type" value="Genomic_DNA"/>
</dbReference>
<reference evidence="1 3" key="1">
    <citation type="submission" date="2016-01" db="EMBL/GenBank/DDBJ databases">
        <title>Genome Sequences of Twelve Sporeforming Bacillus Species Isolated from Foods.</title>
        <authorList>
            <person name="Berendsen E.M."/>
            <person name="Wells-Bennik M.H."/>
            <person name="Krawcyk A.O."/>
            <person name="De Jong A."/>
            <person name="Holsappel S."/>
            <person name="Eijlander R.T."/>
            <person name="Kuipers O.P."/>
        </authorList>
    </citation>
    <scope>NUCLEOTIDE SEQUENCE [LARGE SCALE GENOMIC DNA]</scope>
    <source>
        <strain evidence="1 3">B4102</strain>
    </source>
</reference>
<protein>
    <submittedName>
        <fullName evidence="1">Uncharacterized protein</fullName>
    </submittedName>
</protein>
<evidence type="ECO:0000313" key="1">
    <source>
        <dbReference type="EMBL" id="KYD03482.1"/>
    </source>
</evidence>
<name>A0A150KVN4_9BACI</name>
<organism evidence="1 3">
    <name type="scientific">Heyndrickxia sporothermodurans</name>
    <dbReference type="NCBI Taxonomy" id="46224"/>
    <lineage>
        <taxon>Bacteria</taxon>
        <taxon>Bacillati</taxon>
        <taxon>Bacillota</taxon>
        <taxon>Bacilli</taxon>
        <taxon>Bacillales</taxon>
        <taxon>Bacillaceae</taxon>
        <taxon>Heyndrickxia</taxon>
    </lineage>
</organism>
<accession>A0A150KVN4</accession>